<gene>
    <name evidence="2" type="ORF">L1049_024775</name>
</gene>
<dbReference type="EMBL" id="JBBPBK010000005">
    <property type="protein sequence ID" value="KAK9285580.1"/>
    <property type="molecule type" value="Genomic_DNA"/>
</dbReference>
<accession>A0AAP0X5D6</accession>
<feature type="compositionally biased region" description="Basic residues" evidence="1">
    <location>
        <begin position="237"/>
        <end position="247"/>
    </location>
</feature>
<feature type="region of interest" description="Disordered" evidence="1">
    <location>
        <begin position="176"/>
        <end position="272"/>
    </location>
</feature>
<feature type="compositionally biased region" description="Gly residues" evidence="1">
    <location>
        <begin position="148"/>
        <end position="157"/>
    </location>
</feature>
<protein>
    <submittedName>
        <fullName evidence="2">Uncharacterized protein</fullName>
    </submittedName>
</protein>
<name>A0AAP0X5D6_LIQFO</name>
<evidence type="ECO:0000313" key="2">
    <source>
        <dbReference type="EMBL" id="KAK9285580.1"/>
    </source>
</evidence>
<dbReference type="PANTHER" id="PTHR35103:SF1">
    <property type="entry name" value="OS06G0115700 PROTEIN"/>
    <property type="match status" value="1"/>
</dbReference>
<reference evidence="2 3" key="1">
    <citation type="journal article" date="2024" name="Plant J.">
        <title>Genome sequences and population genomics reveal climatic adaptation and genomic divergence between two closely related sweetgum species.</title>
        <authorList>
            <person name="Xu W.Q."/>
            <person name="Ren C.Q."/>
            <person name="Zhang X.Y."/>
            <person name="Comes H.P."/>
            <person name="Liu X.H."/>
            <person name="Li Y.G."/>
            <person name="Kettle C.J."/>
            <person name="Jalonen R."/>
            <person name="Gaisberger H."/>
            <person name="Ma Y.Z."/>
            <person name="Qiu Y.X."/>
        </authorList>
    </citation>
    <scope>NUCLEOTIDE SEQUENCE [LARGE SCALE GENOMIC DNA]</scope>
    <source>
        <strain evidence="2">Hangzhou</strain>
    </source>
</reference>
<feature type="region of interest" description="Disordered" evidence="1">
    <location>
        <begin position="77"/>
        <end position="157"/>
    </location>
</feature>
<dbReference type="Proteomes" id="UP001415857">
    <property type="component" value="Unassembled WGS sequence"/>
</dbReference>
<organism evidence="2 3">
    <name type="scientific">Liquidambar formosana</name>
    <name type="common">Formosan gum</name>
    <dbReference type="NCBI Taxonomy" id="63359"/>
    <lineage>
        <taxon>Eukaryota</taxon>
        <taxon>Viridiplantae</taxon>
        <taxon>Streptophyta</taxon>
        <taxon>Embryophyta</taxon>
        <taxon>Tracheophyta</taxon>
        <taxon>Spermatophyta</taxon>
        <taxon>Magnoliopsida</taxon>
        <taxon>eudicotyledons</taxon>
        <taxon>Gunneridae</taxon>
        <taxon>Pentapetalae</taxon>
        <taxon>Saxifragales</taxon>
        <taxon>Altingiaceae</taxon>
        <taxon>Liquidambar</taxon>
    </lineage>
</organism>
<evidence type="ECO:0000256" key="1">
    <source>
        <dbReference type="SAM" id="MobiDB-lite"/>
    </source>
</evidence>
<comment type="caution">
    <text evidence="2">The sequence shown here is derived from an EMBL/GenBank/DDBJ whole genome shotgun (WGS) entry which is preliminary data.</text>
</comment>
<dbReference type="PANTHER" id="PTHR35103">
    <property type="entry name" value="OS06G0115700 PROTEIN"/>
    <property type="match status" value="1"/>
</dbReference>
<feature type="compositionally biased region" description="Basic and acidic residues" evidence="1">
    <location>
        <begin position="77"/>
        <end position="101"/>
    </location>
</feature>
<dbReference type="AlphaFoldDB" id="A0AAP0X5D6"/>
<evidence type="ECO:0000313" key="3">
    <source>
        <dbReference type="Proteomes" id="UP001415857"/>
    </source>
</evidence>
<sequence>MVVPLGPGKFYGSSLPRPRIYTDVKLNSERVDPPAPVLDPFLSWAHEAHWSMGGLNFKRTRLQGRIEGSIKKLRAESERIIRNKKRSDSKDSTMRDAHKSDGGNNSGKRAASVSPPPAPISRKRRRYMALIDDEEEEEEEEVGQKEAAGGGDMGIGVGVRRMPARKLGDDFDRVASENVKKQNGMARGSSENLGKTVMSPKETVASRTRSRRSEKEDEDEDGIDGVVLKVVEEVKRSSTKSKKLKVGNKREKGLSPSGGIRTSPRLSTRGSR</sequence>
<proteinExistence type="predicted"/>
<feature type="compositionally biased region" description="Acidic residues" evidence="1">
    <location>
        <begin position="131"/>
        <end position="141"/>
    </location>
</feature>
<keyword evidence="3" id="KW-1185">Reference proteome</keyword>